<reference evidence="1" key="2">
    <citation type="journal article" date="2015" name="Data Brief">
        <title>Shoot transcriptome of the giant reed, Arundo donax.</title>
        <authorList>
            <person name="Barrero R.A."/>
            <person name="Guerrero F.D."/>
            <person name="Moolhuijzen P."/>
            <person name="Goolsby J.A."/>
            <person name="Tidwell J."/>
            <person name="Bellgard S.E."/>
            <person name="Bellgard M.I."/>
        </authorList>
    </citation>
    <scope>NUCLEOTIDE SEQUENCE</scope>
    <source>
        <tissue evidence="1">Shoot tissue taken approximately 20 cm above the soil surface</tissue>
    </source>
</reference>
<proteinExistence type="predicted"/>
<dbReference type="EMBL" id="GBRH01242017">
    <property type="protein sequence ID" value="JAD55878.1"/>
    <property type="molecule type" value="Transcribed_RNA"/>
</dbReference>
<dbReference type="AlphaFoldDB" id="A0A0A9B151"/>
<accession>A0A0A9B151</accession>
<sequence>MDISKMNDHVSKIPAPLHMQSWLLP</sequence>
<reference evidence="1" key="1">
    <citation type="submission" date="2014-09" db="EMBL/GenBank/DDBJ databases">
        <authorList>
            <person name="Magalhaes I.L.F."/>
            <person name="Oliveira U."/>
            <person name="Santos F.R."/>
            <person name="Vidigal T.H.D.A."/>
            <person name="Brescovit A.D."/>
            <person name="Santos A.J."/>
        </authorList>
    </citation>
    <scope>NUCLEOTIDE SEQUENCE</scope>
    <source>
        <tissue evidence="1">Shoot tissue taken approximately 20 cm above the soil surface</tissue>
    </source>
</reference>
<evidence type="ECO:0000313" key="1">
    <source>
        <dbReference type="EMBL" id="JAD55878.1"/>
    </source>
</evidence>
<organism evidence="1">
    <name type="scientific">Arundo donax</name>
    <name type="common">Giant reed</name>
    <name type="synonym">Donax arundinaceus</name>
    <dbReference type="NCBI Taxonomy" id="35708"/>
    <lineage>
        <taxon>Eukaryota</taxon>
        <taxon>Viridiplantae</taxon>
        <taxon>Streptophyta</taxon>
        <taxon>Embryophyta</taxon>
        <taxon>Tracheophyta</taxon>
        <taxon>Spermatophyta</taxon>
        <taxon>Magnoliopsida</taxon>
        <taxon>Liliopsida</taxon>
        <taxon>Poales</taxon>
        <taxon>Poaceae</taxon>
        <taxon>PACMAD clade</taxon>
        <taxon>Arundinoideae</taxon>
        <taxon>Arundineae</taxon>
        <taxon>Arundo</taxon>
    </lineage>
</organism>
<protein>
    <submittedName>
        <fullName evidence="1">Uncharacterized protein</fullName>
    </submittedName>
</protein>
<name>A0A0A9B151_ARUDO</name>